<sequence length="183" mass="20347">MRNGSVDGFFGASYSNARSEFSVFPLLQDGSADVSRALCEERQFVYLRKGSKASWDGKKLTNPRGTILVQRGYNTANILRERGFRVDESVKSAEDGLLSLALNKADVAVLRGLQAEKLVASDPRFQSALTKAEIPFDEIPLYLAVGKSAYSRNAARIEKIWNEIRSSRHSEQYRKLLEAAGAR</sequence>
<comment type="caution">
    <text evidence="1">The sequence shown here is derived from an EMBL/GenBank/DDBJ whole genome shotgun (WGS) entry which is preliminary data.</text>
</comment>
<dbReference type="AlphaFoldDB" id="A0A916XJ43"/>
<keyword evidence="2" id="KW-1185">Reference proteome</keyword>
<evidence type="ECO:0000313" key="2">
    <source>
        <dbReference type="Proteomes" id="UP000637423"/>
    </source>
</evidence>
<protein>
    <recommendedName>
        <fullName evidence="3">Solute-binding protein family 3/N-terminal domain-containing protein</fullName>
    </recommendedName>
</protein>
<evidence type="ECO:0000313" key="1">
    <source>
        <dbReference type="EMBL" id="GGC75839.1"/>
    </source>
</evidence>
<reference evidence="1" key="2">
    <citation type="submission" date="2020-09" db="EMBL/GenBank/DDBJ databases">
        <authorList>
            <person name="Sun Q."/>
            <person name="Zhou Y."/>
        </authorList>
    </citation>
    <scope>NUCLEOTIDE SEQUENCE</scope>
    <source>
        <strain evidence="1">CGMCC 1.10998</strain>
    </source>
</reference>
<accession>A0A916XJ43</accession>
<dbReference type="Proteomes" id="UP000637423">
    <property type="component" value="Unassembled WGS sequence"/>
</dbReference>
<organism evidence="1 2">
    <name type="scientific">Undibacterium terreum</name>
    <dbReference type="NCBI Taxonomy" id="1224302"/>
    <lineage>
        <taxon>Bacteria</taxon>
        <taxon>Pseudomonadati</taxon>
        <taxon>Pseudomonadota</taxon>
        <taxon>Betaproteobacteria</taxon>
        <taxon>Burkholderiales</taxon>
        <taxon>Oxalobacteraceae</taxon>
        <taxon>Undibacterium</taxon>
    </lineage>
</organism>
<dbReference type="Gene3D" id="3.40.190.10">
    <property type="entry name" value="Periplasmic binding protein-like II"/>
    <property type="match status" value="2"/>
</dbReference>
<reference evidence="1" key="1">
    <citation type="journal article" date="2014" name="Int. J. Syst. Evol. Microbiol.">
        <title>Complete genome sequence of Corynebacterium casei LMG S-19264T (=DSM 44701T), isolated from a smear-ripened cheese.</title>
        <authorList>
            <consortium name="US DOE Joint Genome Institute (JGI-PGF)"/>
            <person name="Walter F."/>
            <person name="Albersmeier A."/>
            <person name="Kalinowski J."/>
            <person name="Ruckert C."/>
        </authorList>
    </citation>
    <scope>NUCLEOTIDE SEQUENCE</scope>
    <source>
        <strain evidence="1">CGMCC 1.10998</strain>
    </source>
</reference>
<dbReference type="SUPFAM" id="SSF53850">
    <property type="entry name" value="Periplasmic binding protein-like II"/>
    <property type="match status" value="1"/>
</dbReference>
<name>A0A916XJ43_9BURK</name>
<proteinExistence type="predicted"/>
<dbReference type="EMBL" id="BMED01000002">
    <property type="protein sequence ID" value="GGC75839.1"/>
    <property type="molecule type" value="Genomic_DNA"/>
</dbReference>
<evidence type="ECO:0008006" key="3">
    <source>
        <dbReference type="Google" id="ProtNLM"/>
    </source>
</evidence>
<gene>
    <name evidence="1" type="ORF">GCM10011396_23820</name>
</gene>